<dbReference type="Gene3D" id="3.10.490.10">
    <property type="entry name" value="Gamma-glutamyl cyclotransferase-like"/>
    <property type="match status" value="1"/>
</dbReference>
<evidence type="ECO:0008006" key="5">
    <source>
        <dbReference type="Google" id="ProtNLM"/>
    </source>
</evidence>
<organism evidence="3 4">
    <name type="scientific">Rhodopseudomonas rhenobacensis</name>
    <dbReference type="NCBI Taxonomy" id="87461"/>
    <lineage>
        <taxon>Bacteria</taxon>
        <taxon>Pseudomonadati</taxon>
        <taxon>Pseudomonadota</taxon>
        <taxon>Alphaproteobacteria</taxon>
        <taxon>Hyphomicrobiales</taxon>
        <taxon>Nitrobacteraceae</taxon>
        <taxon>Rhodopseudomonas</taxon>
    </lineage>
</organism>
<dbReference type="CDD" id="cd06661">
    <property type="entry name" value="GGCT_like"/>
    <property type="match status" value="1"/>
</dbReference>
<gene>
    <name evidence="3" type="ORF">HNR60_000774</name>
</gene>
<comment type="caution">
    <text evidence="3">The sequence shown here is derived from an EMBL/GenBank/DDBJ whole genome shotgun (WGS) entry which is preliminary data.</text>
</comment>
<dbReference type="RefSeq" id="WP_184254484.1">
    <property type="nucleotide sequence ID" value="NZ_JACHIH010000003.1"/>
</dbReference>
<protein>
    <recommendedName>
        <fullName evidence="5">AIG2 family protein</fullName>
    </recommendedName>
</protein>
<sequence>MLAFGEKSHHLYFMYGSDMNPAQLAQRCYTPKPVAVARLPGYRLGFYGRSGCWGGGEETLVEAPGEELWGVVYRLSFYDGERLDSWLDVRLDGNGPYFHWPAEVIDVNGVSHWTLLYKRAMLGIQEPPTDAYLAHIVAGALAQGLPADYVAQLSAIPTVPSADGMPINDPRQRAISVGAACGSCS</sequence>
<feature type="binding site" evidence="2">
    <location>
        <position position="132"/>
    </location>
    <ligand>
        <name>substrate</name>
    </ligand>
</feature>
<dbReference type="GO" id="GO:0003839">
    <property type="term" value="F:gamma-glutamylcyclotransferase activity"/>
    <property type="evidence" value="ECO:0007669"/>
    <property type="project" value="InterPro"/>
</dbReference>
<feature type="binding site" evidence="2">
    <location>
        <begin position="12"/>
        <end position="17"/>
    </location>
    <ligand>
        <name>substrate</name>
    </ligand>
</feature>
<reference evidence="3 4" key="1">
    <citation type="submission" date="2020-08" db="EMBL/GenBank/DDBJ databases">
        <title>Genomic Encyclopedia of Type Strains, Phase IV (KMG-IV): sequencing the most valuable type-strain genomes for metagenomic binning, comparative biology and taxonomic classification.</title>
        <authorList>
            <person name="Goeker M."/>
        </authorList>
    </citation>
    <scope>NUCLEOTIDE SEQUENCE [LARGE SCALE GENOMIC DNA]</scope>
    <source>
        <strain evidence="3 4">DSM 12706</strain>
    </source>
</reference>
<evidence type="ECO:0000256" key="2">
    <source>
        <dbReference type="PIRSR" id="PIRSR617939-2"/>
    </source>
</evidence>
<dbReference type="EMBL" id="JACHIH010000003">
    <property type="protein sequence ID" value="MBB5046032.1"/>
    <property type="molecule type" value="Genomic_DNA"/>
</dbReference>
<evidence type="ECO:0000313" key="3">
    <source>
        <dbReference type="EMBL" id="MBB5046032.1"/>
    </source>
</evidence>
<evidence type="ECO:0000256" key="1">
    <source>
        <dbReference type="ARBA" id="ARBA00023239"/>
    </source>
</evidence>
<dbReference type="Proteomes" id="UP000542353">
    <property type="component" value="Unassembled WGS sequence"/>
</dbReference>
<dbReference type="InterPro" id="IPR017939">
    <property type="entry name" value="G-Glutamylcylcotransferase"/>
</dbReference>
<evidence type="ECO:0000313" key="4">
    <source>
        <dbReference type="Proteomes" id="UP000542353"/>
    </source>
</evidence>
<dbReference type="InterPro" id="IPR013024">
    <property type="entry name" value="GGCT-like"/>
</dbReference>
<dbReference type="SUPFAM" id="SSF110857">
    <property type="entry name" value="Gamma-glutamyl cyclotransferase-like"/>
    <property type="match status" value="1"/>
</dbReference>
<dbReference type="PANTHER" id="PTHR12935">
    <property type="entry name" value="GAMMA-GLUTAMYLCYCLOTRANSFERASE"/>
    <property type="match status" value="1"/>
</dbReference>
<keyword evidence="1" id="KW-0456">Lyase</keyword>
<dbReference type="AlphaFoldDB" id="A0A7W7Z1N3"/>
<name>A0A7W7Z1N3_9BRAD</name>
<dbReference type="InterPro" id="IPR036568">
    <property type="entry name" value="GGCT-like_sf"/>
</dbReference>
<accession>A0A7W7Z1N3</accession>
<keyword evidence="4" id="KW-1185">Reference proteome</keyword>
<proteinExistence type="predicted"/>
<dbReference type="PANTHER" id="PTHR12935:SF0">
    <property type="entry name" value="GAMMA-GLUTAMYLCYCLOTRANSFERASE"/>
    <property type="match status" value="1"/>
</dbReference>
<dbReference type="Pfam" id="PF13772">
    <property type="entry name" value="AIG2_2"/>
    <property type="match status" value="1"/>
</dbReference>